<dbReference type="Proteomes" id="UP000028999">
    <property type="component" value="Unassembled WGS sequence"/>
</dbReference>
<dbReference type="PaxDb" id="3708-A0A078J2T2"/>
<dbReference type="Gramene" id="CDY56503">
    <property type="protein sequence ID" value="CDY56503"/>
    <property type="gene ID" value="GSBRNA2T00019650001"/>
</dbReference>
<proteinExistence type="predicted"/>
<keyword evidence="2" id="KW-1185">Reference proteome</keyword>
<dbReference type="EMBL" id="LK033494">
    <property type="protein sequence ID" value="CDY56503.1"/>
    <property type="molecule type" value="Genomic_DNA"/>
</dbReference>
<evidence type="ECO:0000313" key="2">
    <source>
        <dbReference type="Proteomes" id="UP000028999"/>
    </source>
</evidence>
<dbReference type="AlphaFoldDB" id="A0A078J2T2"/>
<organism evidence="1 2">
    <name type="scientific">Brassica napus</name>
    <name type="common">Rape</name>
    <dbReference type="NCBI Taxonomy" id="3708"/>
    <lineage>
        <taxon>Eukaryota</taxon>
        <taxon>Viridiplantae</taxon>
        <taxon>Streptophyta</taxon>
        <taxon>Embryophyta</taxon>
        <taxon>Tracheophyta</taxon>
        <taxon>Spermatophyta</taxon>
        <taxon>Magnoliopsida</taxon>
        <taxon>eudicotyledons</taxon>
        <taxon>Gunneridae</taxon>
        <taxon>Pentapetalae</taxon>
        <taxon>rosids</taxon>
        <taxon>malvids</taxon>
        <taxon>Brassicales</taxon>
        <taxon>Brassicaceae</taxon>
        <taxon>Brassiceae</taxon>
        <taxon>Brassica</taxon>
    </lineage>
</organism>
<sequence length="24" mass="3217">MRKRVKKRLRRTIENLMRFKMRLR</sequence>
<evidence type="ECO:0000313" key="1">
    <source>
        <dbReference type="EMBL" id="CDY56503.1"/>
    </source>
</evidence>
<protein>
    <submittedName>
        <fullName evidence="1">BnaAnng14380D protein</fullName>
    </submittedName>
</protein>
<name>A0A078J2T2_BRANA</name>
<reference evidence="1 2" key="1">
    <citation type="journal article" date="2014" name="Science">
        <title>Plant genetics. Early allopolyploid evolution in the post-Neolithic Brassica napus oilseed genome.</title>
        <authorList>
            <person name="Chalhoub B."/>
            <person name="Denoeud F."/>
            <person name="Liu S."/>
            <person name="Parkin I.A."/>
            <person name="Tang H."/>
            <person name="Wang X."/>
            <person name="Chiquet J."/>
            <person name="Belcram H."/>
            <person name="Tong C."/>
            <person name="Samans B."/>
            <person name="Correa M."/>
            <person name="Da Silva C."/>
            <person name="Just J."/>
            <person name="Falentin C."/>
            <person name="Koh C.S."/>
            <person name="Le Clainche I."/>
            <person name="Bernard M."/>
            <person name="Bento P."/>
            <person name="Noel B."/>
            <person name="Labadie K."/>
            <person name="Alberti A."/>
            <person name="Charles M."/>
            <person name="Arnaud D."/>
            <person name="Guo H."/>
            <person name="Daviaud C."/>
            <person name="Alamery S."/>
            <person name="Jabbari K."/>
            <person name="Zhao M."/>
            <person name="Edger P.P."/>
            <person name="Chelaifa H."/>
            <person name="Tack D."/>
            <person name="Lassalle G."/>
            <person name="Mestiri I."/>
            <person name="Schnel N."/>
            <person name="Le Paslier M.C."/>
            <person name="Fan G."/>
            <person name="Renault V."/>
            <person name="Bayer P.E."/>
            <person name="Golicz A.A."/>
            <person name="Manoli S."/>
            <person name="Lee T.H."/>
            <person name="Thi V.H."/>
            <person name="Chalabi S."/>
            <person name="Hu Q."/>
            <person name="Fan C."/>
            <person name="Tollenaere R."/>
            <person name="Lu Y."/>
            <person name="Battail C."/>
            <person name="Shen J."/>
            <person name="Sidebottom C.H."/>
            <person name="Wang X."/>
            <person name="Canaguier A."/>
            <person name="Chauveau A."/>
            <person name="Berard A."/>
            <person name="Deniot G."/>
            <person name="Guan M."/>
            <person name="Liu Z."/>
            <person name="Sun F."/>
            <person name="Lim Y.P."/>
            <person name="Lyons E."/>
            <person name="Town C.D."/>
            <person name="Bancroft I."/>
            <person name="Wang X."/>
            <person name="Meng J."/>
            <person name="Ma J."/>
            <person name="Pires J.C."/>
            <person name="King G.J."/>
            <person name="Brunel D."/>
            <person name="Delourme R."/>
            <person name="Renard M."/>
            <person name="Aury J.M."/>
            <person name="Adams K.L."/>
            <person name="Batley J."/>
            <person name="Snowdon R.J."/>
            <person name="Tost J."/>
            <person name="Edwards D."/>
            <person name="Zhou Y."/>
            <person name="Hua W."/>
            <person name="Sharpe A.G."/>
            <person name="Paterson A.H."/>
            <person name="Guan C."/>
            <person name="Wincker P."/>
        </authorList>
    </citation>
    <scope>NUCLEOTIDE SEQUENCE [LARGE SCALE GENOMIC DNA]</scope>
    <source>
        <strain evidence="2">cv. Darmor-bzh</strain>
    </source>
</reference>
<gene>
    <name evidence="1" type="primary">BnaAnng14380D</name>
    <name evidence="1" type="ORF">GSBRNA2T00019650001</name>
</gene>
<accession>A0A078J2T2</accession>